<dbReference type="AlphaFoldDB" id="A0AAN6TX42"/>
<feature type="domain" description="Zn(2)-C6 fungal-type" evidence="5">
    <location>
        <begin position="32"/>
        <end position="59"/>
    </location>
</feature>
<dbReference type="SMART" id="SM00906">
    <property type="entry name" value="Fungal_trans"/>
    <property type="match status" value="1"/>
</dbReference>
<organism evidence="6 7">
    <name type="scientific">Parathielavia appendiculata</name>
    <dbReference type="NCBI Taxonomy" id="2587402"/>
    <lineage>
        <taxon>Eukaryota</taxon>
        <taxon>Fungi</taxon>
        <taxon>Dikarya</taxon>
        <taxon>Ascomycota</taxon>
        <taxon>Pezizomycotina</taxon>
        <taxon>Sordariomycetes</taxon>
        <taxon>Sordariomycetidae</taxon>
        <taxon>Sordariales</taxon>
        <taxon>Chaetomiaceae</taxon>
        <taxon>Parathielavia</taxon>
    </lineage>
</organism>
<dbReference type="CDD" id="cd00067">
    <property type="entry name" value="GAL4"/>
    <property type="match status" value="1"/>
</dbReference>
<protein>
    <recommendedName>
        <fullName evidence="5">Zn(2)-C6 fungal-type domain-containing protein</fullName>
    </recommendedName>
</protein>
<dbReference type="GO" id="GO:0005634">
    <property type="term" value="C:nucleus"/>
    <property type="evidence" value="ECO:0007669"/>
    <property type="project" value="UniProtKB-SubCell"/>
</dbReference>
<evidence type="ECO:0000256" key="3">
    <source>
        <dbReference type="ARBA" id="ARBA00023242"/>
    </source>
</evidence>
<keyword evidence="7" id="KW-1185">Reference proteome</keyword>
<evidence type="ECO:0000256" key="2">
    <source>
        <dbReference type="ARBA" id="ARBA00022723"/>
    </source>
</evidence>
<accession>A0AAN6TX42</accession>
<dbReference type="PANTHER" id="PTHR31001">
    <property type="entry name" value="UNCHARACTERIZED TRANSCRIPTIONAL REGULATORY PROTEIN"/>
    <property type="match status" value="1"/>
</dbReference>
<dbReference type="GeneID" id="87824407"/>
<proteinExistence type="predicted"/>
<dbReference type="InterPro" id="IPR036864">
    <property type="entry name" value="Zn2-C6_fun-type_DNA-bd_sf"/>
</dbReference>
<dbReference type="InterPro" id="IPR050613">
    <property type="entry name" value="Sec_Metabolite_Reg"/>
</dbReference>
<evidence type="ECO:0000313" key="6">
    <source>
        <dbReference type="EMBL" id="KAK4122144.1"/>
    </source>
</evidence>
<gene>
    <name evidence="6" type="ORF">N657DRAFT_492261</name>
</gene>
<dbReference type="CDD" id="cd12148">
    <property type="entry name" value="fungal_TF_MHR"/>
    <property type="match status" value="1"/>
</dbReference>
<dbReference type="GO" id="GO:0003677">
    <property type="term" value="F:DNA binding"/>
    <property type="evidence" value="ECO:0007669"/>
    <property type="project" value="InterPro"/>
</dbReference>
<dbReference type="Pfam" id="PF00172">
    <property type="entry name" value="Zn_clus"/>
    <property type="match status" value="1"/>
</dbReference>
<keyword evidence="2" id="KW-0479">Metal-binding</keyword>
<sequence>MASESTTSPQGQAWTPASTFSAPPTKPPRILACILCQGRKIKCDRNFPCANCIKSKVKCIPSTPAPARKRRRPNQDLQERLTRCEEMLKEYAAVKPERTSPSPSHAVLQEDLRWQPTGKLVQEDGNVRFVDNPLLGQIFDEVCVRAMREIVNCDDFEDDSTSTTGMTPDENSELLLGGDSPDVKVETLWPEPAQMFSLWQIYLDRVNPLTKIIHVPSLQPFVAEAAIRSPSVPRNIEALLFSIFLMAVVSLTPDECRALLSFSREEALQKYSLAVRLSLLQLNFLRCHDLTVLRALVIYLISLQGRYNRHAAWILNGIVIRIAQKMGLHRDGEALGLSPFECEMRRRLWWQIIMVDARYAILSGLSPSLLPTNSNTKAPKNVNDADIFPNATEPIVEREGPTEMIFCLLTYKFAKFLTDMPGFEGMILLQEGQADDSATDVGDLPTQEQVAAYRRAVGRLREELLEVFDKYCDPKAGPVHEMALTMREHVLDKLNELMTPPKERPDWGGEVKNAKDNTFKIAVNAFEHNEANYASTKDRGFAWFSLLHFQVDLFMYLAGQLCQRTEGNLVERAWRQVHVVYSYHPELFDVTNKNYAALALHILQAWKNREQLILSRTGQIPEAPFYIKKLRACMPSDIVECKEEGNGQKTSPYPAGSPDLTAATTMGALNFGISPEPSLGQFLSMIDPQQGMDWDALAGQPIVIPNGQPTPGFELYGMGPTTEW</sequence>
<evidence type="ECO:0000313" key="7">
    <source>
        <dbReference type="Proteomes" id="UP001302602"/>
    </source>
</evidence>
<keyword evidence="3" id="KW-0539">Nucleus</keyword>
<dbReference type="GO" id="GO:0008270">
    <property type="term" value="F:zinc ion binding"/>
    <property type="evidence" value="ECO:0007669"/>
    <property type="project" value="InterPro"/>
</dbReference>
<dbReference type="PANTHER" id="PTHR31001:SF85">
    <property type="entry name" value="ZN(II)2CYS6 TRANSCRIPTION FACTOR (EUROFUNG)"/>
    <property type="match status" value="1"/>
</dbReference>
<dbReference type="GO" id="GO:0006351">
    <property type="term" value="P:DNA-templated transcription"/>
    <property type="evidence" value="ECO:0007669"/>
    <property type="project" value="InterPro"/>
</dbReference>
<dbReference type="SUPFAM" id="SSF57701">
    <property type="entry name" value="Zn2/Cys6 DNA-binding domain"/>
    <property type="match status" value="1"/>
</dbReference>
<evidence type="ECO:0000256" key="4">
    <source>
        <dbReference type="SAM" id="MobiDB-lite"/>
    </source>
</evidence>
<reference evidence="6" key="2">
    <citation type="submission" date="2023-05" db="EMBL/GenBank/DDBJ databases">
        <authorList>
            <consortium name="Lawrence Berkeley National Laboratory"/>
            <person name="Steindorff A."/>
            <person name="Hensen N."/>
            <person name="Bonometti L."/>
            <person name="Westerberg I."/>
            <person name="Brannstrom I.O."/>
            <person name="Guillou S."/>
            <person name="Cros-Aarteil S."/>
            <person name="Calhoun S."/>
            <person name="Haridas S."/>
            <person name="Kuo A."/>
            <person name="Mondo S."/>
            <person name="Pangilinan J."/>
            <person name="Riley R."/>
            <person name="Labutti K."/>
            <person name="Andreopoulos B."/>
            <person name="Lipzen A."/>
            <person name="Chen C."/>
            <person name="Yanf M."/>
            <person name="Daum C."/>
            <person name="Ng V."/>
            <person name="Clum A."/>
            <person name="Ohm R."/>
            <person name="Martin F."/>
            <person name="Silar P."/>
            <person name="Natvig D."/>
            <person name="Lalanne C."/>
            <person name="Gautier V."/>
            <person name="Ament-Velasquez S.L."/>
            <person name="Kruys A."/>
            <person name="Hutchinson M.I."/>
            <person name="Powell A.J."/>
            <person name="Barry K."/>
            <person name="Miller A.N."/>
            <person name="Grigoriev I.V."/>
            <person name="Debuchy R."/>
            <person name="Gladieux P."/>
            <person name="Thoren M.H."/>
            <person name="Johannesson H."/>
        </authorList>
    </citation>
    <scope>NUCLEOTIDE SEQUENCE</scope>
    <source>
        <strain evidence="6">CBS 731.68</strain>
    </source>
</reference>
<evidence type="ECO:0000256" key="1">
    <source>
        <dbReference type="ARBA" id="ARBA00004123"/>
    </source>
</evidence>
<feature type="compositionally biased region" description="Polar residues" evidence="4">
    <location>
        <begin position="1"/>
        <end position="22"/>
    </location>
</feature>
<dbReference type="SMART" id="SM00066">
    <property type="entry name" value="GAL4"/>
    <property type="match status" value="1"/>
</dbReference>
<dbReference type="GO" id="GO:0000981">
    <property type="term" value="F:DNA-binding transcription factor activity, RNA polymerase II-specific"/>
    <property type="evidence" value="ECO:0007669"/>
    <property type="project" value="InterPro"/>
</dbReference>
<dbReference type="InterPro" id="IPR007219">
    <property type="entry name" value="XnlR_reg_dom"/>
</dbReference>
<dbReference type="EMBL" id="MU853231">
    <property type="protein sequence ID" value="KAK4122144.1"/>
    <property type="molecule type" value="Genomic_DNA"/>
</dbReference>
<reference evidence="6" key="1">
    <citation type="journal article" date="2023" name="Mol. Phylogenet. Evol.">
        <title>Genome-scale phylogeny and comparative genomics of the fungal order Sordariales.</title>
        <authorList>
            <person name="Hensen N."/>
            <person name="Bonometti L."/>
            <person name="Westerberg I."/>
            <person name="Brannstrom I.O."/>
            <person name="Guillou S."/>
            <person name="Cros-Aarteil S."/>
            <person name="Calhoun S."/>
            <person name="Haridas S."/>
            <person name="Kuo A."/>
            <person name="Mondo S."/>
            <person name="Pangilinan J."/>
            <person name="Riley R."/>
            <person name="LaButti K."/>
            <person name="Andreopoulos B."/>
            <person name="Lipzen A."/>
            <person name="Chen C."/>
            <person name="Yan M."/>
            <person name="Daum C."/>
            <person name="Ng V."/>
            <person name="Clum A."/>
            <person name="Steindorff A."/>
            <person name="Ohm R.A."/>
            <person name="Martin F."/>
            <person name="Silar P."/>
            <person name="Natvig D.O."/>
            <person name="Lalanne C."/>
            <person name="Gautier V."/>
            <person name="Ament-Velasquez S.L."/>
            <person name="Kruys A."/>
            <person name="Hutchinson M.I."/>
            <person name="Powell A.J."/>
            <person name="Barry K."/>
            <person name="Miller A.N."/>
            <person name="Grigoriev I.V."/>
            <person name="Debuchy R."/>
            <person name="Gladieux P."/>
            <person name="Hiltunen Thoren M."/>
            <person name="Johannesson H."/>
        </authorList>
    </citation>
    <scope>NUCLEOTIDE SEQUENCE</scope>
    <source>
        <strain evidence="6">CBS 731.68</strain>
    </source>
</reference>
<comment type="caution">
    <text evidence="6">The sequence shown here is derived from an EMBL/GenBank/DDBJ whole genome shotgun (WGS) entry which is preliminary data.</text>
</comment>
<name>A0AAN6TX42_9PEZI</name>
<evidence type="ECO:0000259" key="5">
    <source>
        <dbReference type="PROSITE" id="PS50048"/>
    </source>
</evidence>
<dbReference type="Proteomes" id="UP001302602">
    <property type="component" value="Unassembled WGS sequence"/>
</dbReference>
<dbReference type="InterPro" id="IPR001138">
    <property type="entry name" value="Zn2Cys6_DnaBD"/>
</dbReference>
<dbReference type="RefSeq" id="XP_062645915.1">
    <property type="nucleotide sequence ID" value="XM_062787637.1"/>
</dbReference>
<feature type="region of interest" description="Disordered" evidence="4">
    <location>
        <begin position="1"/>
        <end position="23"/>
    </location>
</feature>
<comment type="subcellular location">
    <subcellularLocation>
        <location evidence="1">Nucleus</location>
    </subcellularLocation>
</comment>
<dbReference type="Gene3D" id="4.10.240.10">
    <property type="entry name" value="Zn(2)-C6 fungal-type DNA-binding domain"/>
    <property type="match status" value="1"/>
</dbReference>
<dbReference type="PROSITE" id="PS50048">
    <property type="entry name" value="ZN2_CY6_FUNGAL_2"/>
    <property type="match status" value="1"/>
</dbReference>
<dbReference type="Pfam" id="PF04082">
    <property type="entry name" value="Fungal_trans"/>
    <property type="match status" value="1"/>
</dbReference>